<gene>
    <name evidence="1" type="ORF">TQ39_17885</name>
</gene>
<proteinExistence type="predicted"/>
<comment type="caution">
    <text evidence="1">The sequence shown here is derived from an EMBL/GenBank/DDBJ whole genome shotgun (WGS) entry which is preliminary data.</text>
</comment>
<protein>
    <submittedName>
        <fullName evidence="1">Uncharacterized protein</fullName>
    </submittedName>
</protein>
<dbReference type="Gene3D" id="3.20.20.210">
    <property type="match status" value="1"/>
</dbReference>
<feature type="non-terminal residue" evidence="1">
    <location>
        <position position="173"/>
    </location>
</feature>
<dbReference type="EMBL" id="JXXK01000041">
    <property type="protein sequence ID" value="KJF38485.1"/>
    <property type="molecule type" value="Genomic_DNA"/>
</dbReference>
<dbReference type="InterPro" id="IPR038071">
    <property type="entry name" value="UROD/MetE-like_sf"/>
</dbReference>
<dbReference type="Proteomes" id="UP000032483">
    <property type="component" value="Unassembled WGS sequence"/>
</dbReference>
<reference evidence="1" key="1">
    <citation type="submission" date="2015-02" db="EMBL/GenBank/DDBJ databases">
        <title>A novel member of the family Ruminococcaceae isolated from human feces.</title>
        <authorList>
            <person name="Shkoporov A.N."/>
            <person name="Chaplin A.V."/>
            <person name="Motuzova O.V."/>
            <person name="Kafarskaia L.I."/>
            <person name="Khokhlova E.V."/>
            <person name="Efimov B.A."/>
        </authorList>
    </citation>
    <scope>NUCLEOTIDE SEQUENCE [LARGE SCALE GENOMIC DNA]</scope>
    <source>
        <strain evidence="1">585-1</strain>
    </source>
</reference>
<sequence>MIQIYNGTLTSKERVLRTFNHEKADRVPIGYFANPGIQKRVAAALGVPADKDSVNDALGVDFKGLMPAYTGKPLFTAPGPERHVHPLTGAVTRWVANEDGGYWDYCDFPLAEADDEIIANWPVPDPDDFDYDGLLEKCKAYGHKAVYFGHPGISDVMNNTGMIRGMENIYMDL</sequence>
<accession>A0A0D8IUW6</accession>
<evidence type="ECO:0000313" key="1">
    <source>
        <dbReference type="EMBL" id="KJF38485.1"/>
    </source>
</evidence>
<keyword evidence="2" id="KW-1185">Reference proteome</keyword>
<organism evidence="1 2">
    <name type="scientific">Ruthenibacterium lactatiformans</name>
    <dbReference type="NCBI Taxonomy" id="1550024"/>
    <lineage>
        <taxon>Bacteria</taxon>
        <taxon>Bacillati</taxon>
        <taxon>Bacillota</taxon>
        <taxon>Clostridia</taxon>
        <taxon>Eubacteriales</taxon>
        <taxon>Oscillospiraceae</taxon>
        <taxon>Ruthenibacterium</taxon>
    </lineage>
</organism>
<dbReference type="AlphaFoldDB" id="A0A0D8IUW6"/>
<name>A0A0D8IUW6_9FIRM</name>
<evidence type="ECO:0000313" key="2">
    <source>
        <dbReference type="Proteomes" id="UP000032483"/>
    </source>
</evidence>